<feature type="transmembrane region" description="Helical" evidence="2">
    <location>
        <begin position="142"/>
        <end position="167"/>
    </location>
</feature>
<organism evidence="3 4">
    <name type="scientific">Arcticibacterium luteifluviistationis</name>
    <dbReference type="NCBI Taxonomy" id="1784714"/>
    <lineage>
        <taxon>Bacteria</taxon>
        <taxon>Pseudomonadati</taxon>
        <taxon>Bacteroidota</taxon>
        <taxon>Cytophagia</taxon>
        <taxon>Cytophagales</taxon>
        <taxon>Leadbetterellaceae</taxon>
        <taxon>Arcticibacterium</taxon>
    </lineage>
</organism>
<proteinExistence type="predicted"/>
<feature type="transmembrane region" description="Helical" evidence="2">
    <location>
        <begin position="105"/>
        <end position="130"/>
    </location>
</feature>
<feature type="transmembrane region" description="Helical" evidence="2">
    <location>
        <begin position="59"/>
        <end position="84"/>
    </location>
</feature>
<gene>
    <name evidence="3" type="ORF">DJ013_22005</name>
</gene>
<name>A0A2Z4GI52_9BACT</name>
<dbReference type="EMBL" id="CP029480">
    <property type="protein sequence ID" value="AWW00715.1"/>
    <property type="molecule type" value="Genomic_DNA"/>
</dbReference>
<accession>A0A2Z4GI52</accession>
<feature type="compositionally biased region" description="Acidic residues" evidence="1">
    <location>
        <begin position="276"/>
        <end position="288"/>
    </location>
</feature>
<feature type="transmembrane region" description="Helical" evidence="2">
    <location>
        <begin position="197"/>
        <end position="217"/>
    </location>
</feature>
<evidence type="ECO:0000313" key="3">
    <source>
        <dbReference type="EMBL" id="AWW00715.1"/>
    </source>
</evidence>
<feature type="region of interest" description="Disordered" evidence="1">
    <location>
        <begin position="276"/>
        <end position="300"/>
    </location>
</feature>
<feature type="compositionally biased region" description="Basic and acidic residues" evidence="1">
    <location>
        <begin position="289"/>
        <end position="300"/>
    </location>
</feature>
<dbReference type="OrthoDB" id="940131at2"/>
<protein>
    <submittedName>
        <fullName evidence="3">Uncharacterized protein</fullName>
    </submittedName>
</protein>
<keyword evidence="2" id="KW-0472">Membrane</keyword>
<dbReference type="AlphaFoldDB" id="A0A2Z4GI52"/>
<keyword evidence="2" id="KW-1133">Transmembrane helix</keyword>
<feature type="transmembrane region" description="Helical" evidence="2">
    <location>
        <begin position="223"/>
        <end position="241"/>
    </location>
</feature>
<dbReference type="Proteomes" id="UP000249873">
    <property type="component" value="Chromosome"/>
</dbReference>
<sequence length="300" mass="34363">MYVVGLLLTAFPLFLFYQILEKEAAHSMLLSELVPDFSFMIFSDFMAASGKAFKPVFKYALLSGFVGSIVYTFFSGGVIDQLANLKQGFSFGRFFKKSASHFPKYFGLLLLIGILLFVFFLVAGFVYFIFAAIANGSTERGYVLWLIPPSIFLFVLMTYGLTVSFYAKVFIYKEPRIGFVKAFWEAFYYVFRQKTPLVYFWMTIGLGFCILLIYLLLDKYIGMTSALTIALMAVFQQLFVFSKFVLKHWNYALALEYFEKAPVNLAPPVVEIEEELETEQLQEEDEDSDQTKLSEPEEGS</sequence>
<evidence type="ECO:0000256" key="2">
    <source>
        <dbReference type="SAM" id="Phobius"/>
    </source>
</evidence>
<evidence type="ECO:0000256" key="1">
    <source>
        <dbReference type="SAM" id="MobiDB-lite"/>
    </source>
</evidence>
<keyword evidence="2" id="KW-0812">Transmembrane</keyword>
<keyword evidence="4" id="KW-1185">Reference proteome</keyword>
<evidence type="ECO:0000313" key="4">
    <source>
        <dbReference type="Proteomes" id="UP000249873"/>
    </source>
</evidence>
<dbReference type="KEGG" id="als:DJ013_22005"/>
<reference evidence="3 4" key="1">
    <citation type="submission" date="2018-05" db="EMBL/GenBank/DDBJ databases">
        <title>Complete genome sequence of Arcticibacterium luteifluviistationis SM1504T, a cytophagaceae bacterium isolated from Arctic surface seawater.</title>
        <authorList>
            <person name="Li Y."/>
            <person name="Qin Q.-L."/>
        </authorList>
    </citation>
    <scope>NUCLEOTIDE SEQUENCE [LARGE SCALE GENOMIC DNA]</scope>
    <source>
        <strain evidence="3 4">SM1504</strain>
    </source>
</reference>